<keyword evidence="6 15" id="KW-0863">Zinc-finger</keyword>
<evidence type="ECO:0000256" key="14">
    <source>
        <dbReference type="ARBA" id="ARBA00023274"/>
    </source>
</evidence>
<keyword evidence="14" id="KW-0687">Ribonucleoprotein</keyword>
<evidence type="ECO:0000256" key="10">
    <source>
        <dbReference type="ARBA" id="ARBA00022980"/>
    </source>
</evidence>
<keyword evidence="3" id="KW-0813">Transport</keyword>
<dbReference type="InterPro" id="IPR022666">
    <property type="entry name" value="Ribosomal_uL2_RNA-bd_dom"/>
</dbReference>
<dbReference type="GO" id="GO:0030943">
    <property type="term" value="F:mitochondrion targeting sequence binding"/>
    <property type="evidence" value="ECO:0007669"/>
    <property type="project" value="TreeGrafter"/>
</dbReference>
<dbReference type="GO" id="GO:0005840">
    <property type="term" value="C:ribosome"/>
    <property type="evidence" value="ECO:0007669"/>
    <property type="project" value="UniProtKB-KW"/>
</dbReference>
<evidence type="ECO:0000259" key="18">
    <source>
        <dbReference type="PROSITE" id="PS50865"/>
    </source>
</evidence>
<comment type="caution">
    <text evidence="19">The sequence shown here is derived from an EMBL/GenBank/DDBJ whole genome shotgun (WGS) entry which is preliminary data.</text>
</comment>
<gene>
    <name evidence="19" type="ORF">G6F51_011939</name>
</gene>
<dbReference type="EMBL" id="JAANIT010003130">
    <property type="protein sequence ID" value="KAG1534717.1"/>
    <property type="molecule type" value="Genomic_DNA"/>
</dbReference>
<evidence type="ECO:0000256" key="1">
    <source>
        <dbReference type="ARBA" id="ARBA00004572"/>
    </source>
</evidence>
<dbReference type="GO" id="GO:0006412">
    <property type="term" value="P:translation"/>
    <property type="evidence" value="ECO:0007669"/>
    <property type="project" value="InterPro"/>
</dbReference>
<keyword evidence="8" id="KW-0862">Zinc</keyword>
<organism evidence="19 20">
    <name type="scientific">Rhizopus oryzae</name>
    <name type="common">Mucormycosis agent</name>
    <name type="synonym">Rhizopus arrhizus var. delemar</name>
    <dbReference type="NCBI Taxonomy" id="64495"/>
    <lineage>
        <taxon>Eukaryota</taxon>
        <taxon>Fungi</taxon>
        <taxon>Fungi incertae sedis</taxon>
        <taxon>Mucoromycota</taxon>
        <taxon>Mucoromycotina</taxon>
        <taxon>Mucoromycetes</taxon>
        <taxon>Mucorales</taxon>
        <taxon>Mucorineae</taxon>
        <taxon>Rhizopodaceae</taxon>
        <taxon>Rhizopus</taxon>
    </lineage>
</organism>
<evidence type="ECO:0000256" key="13">
    <source>
        <dbReference type="ARBA" id="ARBA00023136"/>
    </source>
</evidence>
<dbReference type="GO" id="GO:0003735">
    <property type="term" value="F:structural constituent of ribosome"/>
    <property type="evidence" value="ECO:0007669"/>
    <property type="project" value="InterPro"/>
</dbReference>
<feature type="domain" description="MYND-type" evidence="18">
    <location>
        <begin position="214"/>
        <end position="253"/>
    </location>
</feature>
<proteinExistence type="inferred from homology"/>
<dbReference type="PANTHER" id="PTHR12430:SF0">
    <property type="entry name" value="TRANSLOCASE OF OUTER MITOCHONDRIAL MEMBRANE 20"/>
    <property type="match status" value="1"/>
</dbReference>
<keyword evidence="13 17" id="KW-0472">Membrane</keyword>
<dbReference type="Pfam" id="PF00181">
    <property type="entry name" value="Ribosomal_L2_N"/>
    <property type="match status" value="1"/>
</dbReference>
<dbReference type="OrthoDB" id="2154253at2759"/>
<dbReference type="GO" id="GO:0008270">
    <property type="term" value="F:zinc ion binding"/>
    <property type="evidence" value="ECO:0007669"/>
    <property type="project" value="UniProtKB-KW"/>
</dbReference>
<dbReference type="GO" id="GO:0030150">
    <property type="term" value="P:protein import into mitochondrial matrix"/>
    <property type="evidence" value="ECO:0007669"/>
    <property type="project" value="TreeGrafter"/>
</dbReference>
<dbReference type="SUPFAM" id="SSF50249">
    <property type="entry name" value="Nucleic acid-binding proteins"/>
    <property type="match status" value="1"/>
</dbReference>
<dbReference type="FunFam" id="2.40.50.140:FF:000020">
    <property type="entry name" value="60S ribosomal protein L2"/>
    <property type="match status" value="1"/>
</dbReference>
<keyword evidence="5" id="KW-0479">Metal-binding</keyword>
<evidence type="ECO:0000256" key="3">
    <source>
        <dbReference type="ARBA" id="ARBA00022448"/>
    </source>
</evidence>
<dbReference type="GO" id="GO:0016031">
    <property type="term" value="P:tRNA import into mitochondrion"/>
    <property type="evidence" value="ECO:0007669"/>
    <property type="project" value="TreeGrafter"/>
</dbReference>
<dbReference type="PANTHER" id="PTHR12430">
    <property type="entry name" value="MITOCHONDRIAL IMPORT RECEPTOR SUBUNIT TOM20"/>
    <property type="match status" value="1"/>
</dbReference>
<dbReference type="InterPro" id="IPR002056">
    <property type="entry name" value="MAS20"/>
</dbReference>
<dbReference type="Gene3D" id="1.20.960.10">
    <property type="entry name" value="Mitochondrial outer membrane translocase complex, subunit Tom20 domain"/>
    <property type="match status" value="1"/>
</dbReference>
<dbReference type="PROSITE" id="PS50865">
    <property type="entry name" value="ZF_MYND_2"/>
    <property type="match status" value="1"/>
</dbReference>
<keyword evidence="10" id="KW-0689">Ribosomal protein</keyword>
<keyword evidence="4 17" id="KW-0812">Transmembrane</keyword>
<keyword evidence="11 17" id="KW-1133">Transmembrane helix</keyword>
<dbReference type="SUPFAM" id="SSF47157">
    <property type="entry name" value="Mitochondrial import receptor subunit Tom20"/>
    <property type="match status" value="1"/>
</dbReference>
<evidence type="ECO:0000256" key="7">
    <source>
        <dbReference type="ARBA" id="ARBA00022787"/>
    </source>
</evidence>
<comment type="similarity">
    <text evidence="2">Belongs to the Tom20 family.</text>
</comment>
<keyword evidence="7" id="KW-1000">Mitochondrion outer membrane</keyword>
<evidence type="ECO:0000256" key="5">
    <source>
        <dbReference type="ARBA" id="ARBA00022723"/>
    </source>
</evidence>
<dbReference type="GO" id="GO:0005742">
    <property type="term" value="C:mitochondrial outer membrane translocase complex"/>
    <property type="evidence" value="ECO:0007669"/>
    <property type="project" value="InterPro"/>
</dbReference>
<reference evidence="19" key="1">
    <citation type="journal article" date="2020" name="Microb. Genom.">
        <title>Genetic diversity of clinical and environmental Mucorales isolates obtained from an investigation of mucormycosis cases among solid organ transplant recipients.</title>
        <authorList>
            <person name="Nguyen M.H."/>
            <person name="Kaul D."/>
            <person name="Muto C."/>
            <person name="Cheng S.J."/>
            <person name="Richter R.A."/>
            <person name="Bruno V.M."/>
            <person name="Liu G."/>
            <person name="Beyhan S."/>
            <person name="Sundermann A.J."/>
            <person name="Mounaud S."/>
            <person name="Pasculle A.W."/>
            <person name="Nierman W.C."/>
            <person name="Driscoll E."/>
            <person name="Cumbie R."/>
            <person name="Clancy C.J."/>
            <person name="Dupont C.L."/>
        </authorList>
    </citation>
    <scope>NUCLEOTIDE SEQUENCE</scope>
    <source>
        <strain evidence="19">GL16</strain>
    </source>
</reference>
<evidence type="ECO:0000256" key="4">
    <source>
        <dbReference type="ARBA" id="ARBA00022692"/>
    </source>
</evidence>
<dbReference type="PROSITE" id="PS01360">
    <property type="entry name" value="ZF_MYND_1"/>
    <property type="match status" value="1"/>
</dbReference>
<comment type="subcellular location">
    <subcellularLocation>
        <location evidence="1">Mitochondrion outer membrane</location>
        <topology evidence="1">Single-pass membrane protein</topology>
    </subcellularLocation>
</comment>
<dbReference type="GO" id="GO:0008320">
    <property type="term" value="F:protein transmembrane transporter activity"/>
    <property type="evidence" value="ECO:0007669"/>
    <property type="project" value="TreeGrafter"/>
</dbReference>
<evidence type="ECO:0000313" key="19">
    <source>
        <dbReference type="EMBL" id="KAG1534717.1"/>
    </source>
</evidence>
<evidence type="ECO:0000256" key="12">
    <source>
        <dbReference type="ARBA" id="ARBA00023128"/>
    </source>
</evidence>
<dbReference type="Pfam" id="PF02064">
    <property type="entry name" value="MAS20"/>
    <property type="match status" value="1"/>
</dbReference>
<dbReference type="GO" id="GO:0006605">
    <property type="term" value="P:protein targeting"/>
    <property type="evidence" value="ECO:0007669"/>
    <property type="project" value="InterPro"/>
</dbReference>
<dbReference type="Pfam" id="PF01753">
    <property type="entry name" value="zf-MYND"/>
    <property type="match status" value="1"/>
</dbReference>
<dbReference type="InterPro" id="IPR012340">
    <property type="entry name" value="NA-bd_OB-fold"/>
</dbReference>
<evidence type="ECO:0000256" key="16">
    <source>
        <dbReference type="SAM" id="Coils"/>
    </source>
</evidence>
<dbReference type="SUPFAM" id="SSF144232">
    <property type="entry name" value="HIT/MYND zinc finger-like"/>
    <property type="match status" value="1"/>
</dbReference>
<name>A0A9P6XY16_RHIOR</name>
<feature type="coiled-coil region" evidence="16">
    <location>
        <begin position="38"/>
        <end position="66"/>
    </location>
</feature>
<evidence type="ECO:0000256" key="15">
    <source>
        <dbReference type="PROSITE-ProRule" id="PRU00134"/>
    </source>
</evidence>
<evidence type="ECO:0000256" key="8">
    <source>
        <dbReference type="ARBA" id="ARBA00022833"/>
    </source>
</evidence>
<evidence type="ECO:0000256" key="17">
    <source>
        <dbReference type="SAM" id="Phobius"/>
    </source>
</evidence>
<feature type="transmembrane region" description="Helical" evidence="17">
    <location>
        <begin position="6"/>
        <end position="26"/>
    </location>
</feature>
<protein>
    <recommendedName>
        <fullName evidence="18">MYND-type domain-containing protein</fullName>
    </recommendedName>
</protein>
<sequence length="520" mass="59259">MAVKPSTVALISTAIVATFGIGYLIYFDNKRRNDPNFKKQLKRERKKQTKAEKEIKKEELMTVEQLVQDVLKTVSQETFPEAPEEKEKYFMEQVAAGEALCQQGLLNESVPHFYKALKIYPAPLELVMIYQQTLPENVFRIVVNIMAVEQQKRQTEFYEQFPSEDVKLKLKELAQDDKVTHCLIAEQDFEENDVLYTETPLISALSPQLEGKYCNFCMNELKDVVECKNCDQVAFCSEACESAATKQYHQFLCTNNKLEPNAEQNKALDFVDYAKKQNLKYPYMIAKLFCVMVAEEVDKKNKPKYNSWDHIERMKGADLQPIDKYANESQMIKQLLSSKVPGIEEFLTDEIYLTLLSKLNANAYEVTSTDELSVGKSTEPSRQFSAEINSALGTSIYKISSYLSKSSVDDANVKVIFNVKMGRVIRAQRKGAGSIFKSHTVGRKGAAKLRVFDFAERHGYVRGIVKEIVHDPGRGAPLAKVVFRDPYKYKLRTETFIATEGMYTGQFIYAGKKASLNIGW</sequence>
<evidence type="ECO:0000256" key="6">
    <source>
        <dbReference type="ARBA" id="ARBA00022771"/>
    </source>
</evidence>
<accession>A0A9P6XY16</accession>
<dbReference type="Proteomes" id="UP000717996">
    <property type="component" value="Unassembled WGS sequence"/>
</dbReference>
<dbReference type="Gene3D" id="2.40.50.140">
    <property type="entry name" value="Nucleic acid-binding proteins"/>
    <property type="match status" value="1"/>
</dbReference>
<dbReference type="SMART" id="SM01383">
    <property type="entry name" value="Ribosomal_L2"/>
    <property type="match status" value="1"/>
</dbReference>
<dbReference type="InterPro" id="IPR002893">
    <property type="entry name" value="Znf_MYND"/>
</dbReference>
<keyword evidence="9" id="KW-0653">Protein transport</keyword>
<dbReference type="InterPro" id="IPR023392">
    <property type="entry name" value="Tom20_dom_sf"/>
</dbReference>
<dbReference type="GO" id="GO:1990904">
    <property type="term" value="C:ribonucleoprotein complex"/>
    <property type="evidence" value="ECO:0007669"/>
    <property type="project" value="UniProtKB-KW"/>
</dbReference>
<evidence type="ECO:0000256" key="9">
    <source>
        <dbReference type="ARBA" id="ARBA00022927"/>
    </source>
</evidence>
<evidence type="ECO:0000256" key="2">
    <source>
        <dbReference type="ARBA" id="ARBA00005792"/>
    </source>
</evidence>
<dbReference type="GO" id="GO:0006886">
    <property type="term" value="P:intracellular protein transport"/>
    <property type="evidence" value="ECO:0007669"/>
    <property type="project" value="InterPro"/>
</dbReference>
<evidence type="ECO:0000256" key="11">
    <source>
        <dbReference type="ARBA" id="ARBA00022989"/>
    </source>
</evidence>
<dbReference type="PRINTS" id="PR00351">
    <property type="entry name" value="OM20RECEPTOR"/>
</dbReference>
<keyword evidence="16" id="KW-0175">Coiled coil</keyword>
<keyword evidence="12" id="KW-0496">Mitochondrion</keyword>
<evidence type="ECO:0000313" key="20">
    <source>
        <dbReference type="Proteomes" id="UP000717996"/>
    </source>
</evidence>
<dbReference type="AlphaFoldDB" id="A0A9P6XY16"/>